<gene>
    <name evidence="1" type="ORF">L6164_015483</name>
</gene>
<keyword evidence="2" id="KW-1185">Reference proteome</keyword>
<protein>
    <submittedName>
        <fullName evidence="1">Uncharacterized protein</fullName>
    </submittedName>
</protein>
<evidence type="ECO:0000313" key="2">
    <source>
        <dbReference type="Proteomes" id="UP000828941"/>
    </source>
</evidence>
<evidence type="ECO:0000313" key="1">
    <source>
        <dbReference type="EMBL" id="KAI4337021.1"/>
    </source>
</evidence>
<dbReference type="Proteomes" id="UP000828941">
    <property type="component" value="Chromosome 6"/>
</dbReference>
<reference evidence="1 2" key="1">
    <citation type="journal article" date="2022" name="DNA Res.">
        <title>Chromosomal-level genome assembly of the orchid tree Bauhinia variegata (Leguminosae; Cercidoideae) supports the allotetraploid origin hypothesis of Bauhinia.</title>
        <authorList>
            <person name="Zhong Y."/>
            <person name="Chen Y."/>
            <person name="Zheng D."/>
            <person name="Pang J."/>
            <person name="Liu Y."/>
            <person name="Luo S."/>
            <person name="Meng S."/>
            <person name="Qian L."/>
            <person name="Wei D."/>
            <person name="Dai S."/>
            <person name="Zhou R."/>
        </authorList>
    </citation>
    <scope>NUCLEOTIDE SEQUENCE [LARGE SCALE GENOMIC DNA]</scope>
    <source>
        <strain evidence="1">BV-YZ2020</strain>
    </source>
</reference>
<dbReference type="EMBL" id="CM039431">
    <property type="protein sequence ID" value="KAI4337021.1"/>
    <property type="molecule type" value="Genomic_DNA"/>
</dbReference>
<sequence>MQFRQFSQVGRLQRVMIFLLLTFLAVCGEKEKCWVVGFREQQPSGMLEKQQHRAGSRKKLTDVYFSGKREVPNASDPLHNR</sequence>
<organism evidence="1 2">
    <name type="scientific">Bauhinia variegata</name>
    <name type="common">Purple orchid tree</name>
    <name type="synonym">Phanera variegata</name>
    <dbReference type="NCBI Taxonomy" id="167791"/>
    <lineage>
        <taxon>Eukaryota</taxon>
        <taxon>Viridiplantae</taxon>
        <taxon>Streptophyta</taxon>
        <taxon>Embryophyta</taxon>
        <taxon>Tracheophyta</taxon>
        <taxon>Spermatophyta</taxon>
        <taxon>Magnoliopsida</taxon>
        <taxon>eudicotyledons</taxon>
        <taxon>Gunneridae</taxon>
        <taxon>Pentapetalae</taxon>
        <taxon>rosids</taxon>
        <taxon>fabids</taxon>
        <taxon>Fabales</taxon>
        <taxon>Fabaceae</taxon>
        <taxon>Cercidoideae</taxon>
        <taxon>Cercideae</taxon>
        <taxon>Bauhiniinae</taxon>
        <taxon>Bauhinia</taxon>
    </lineage>
</organism>
<accession>A0ACB9NPF3</accession>
<name>A0ACB9NPF3_BAUVA</name>
<comment type="caution">
    <text evidence="1">The sequence shown here is derived from an EMBL/GenBank/DDBJ whole genome shotgun (WGS) entry which is preliminary data.</text>
</comment>
<proteinExistence type="predicted"/>